<dbReference type="STRING" id="558151.ACM46_22365"/>
<dbReference type="EMBL" id="LFND01000009">
    <property type="protein sequence ID" value="KMQ58448.1"/>
    <property type="molecule type" value="Genomic_DNA"/>
</dbReference>
<evidence type="ECO:0000313" key="2">
    <source>
        <dbReference type="Proteomes" id="UP000036261"/>
    </source>
</evidence>
<protein>
    <submittedName>
        <fullName evidence="1">Uncharacterized protein</fullName>
    </submittedName>
</protein>
<dbReference type="Proteomes" id="UP000036261">
    <property type="component" value="Unassembled WGS sequence"/>
</dbReference>
<dbReference type="AlphaFoldDB" id="A0A0J7HWQ4"/>
<evidence type="ECO:0000313" key="1">
    <source>
        <dbReference type="EMBL" id="KMQ58448.1"/>
    </source>
</evidence>
<dbReference type="PATRIC" id="fig|558151.6.peg.4683"/>
<proteinExistence type="predicted"/>
<gene>
    <name evidence="1" type="ORF">ACM46_22365</name>
</gene>
<comment type="caution">
    <text evidence="1">The sequence shown here is derived from an EMBL/GenBank/DDBJ whole genome shotgun (WGS) entry which is preliminary data.</text>
</comment>
<dbReference type="RefSeq" id="WP_048508890.1">
    <property type="nucleotide sequence ID" value="NZ_LFND01000009.1"/>
</dbReference>
<accession>A0A0J7HWQ4</accession>
<sequence length="165" mass="19943">MYSQNTDEDFCQYFIKNLKEKPLKCINSSKLKNDEVIYQFFKWSAFKEDYLIRIEKNRNIKTIVKKKIYKSVYNQETGEYQESRSEVLKEKKLTDNQFNRFSSLIRKYNFWQKADYKVEPLCSDGGILVYAIRKDQYLEIDNDNCSPSSEYLNQLYQELVTLFNF</sequence>
<keyword evidence="2" id="KW-1185">Reference proteome</keyword>
<organism evidence="1 2">
    <name type="scientific">Chryseobacterium angstadtii</name>
    <dbReference type="NCBI Taxonomy" id="558151"/>
    <lineage>
        <taxon>Bacteria</taxon>
        <taxon>Pseudomonadati</taxon>
        <taxon>Bacteroidota</taxon>
        <taxon>Flavobacteriia</taxon>
        <taxon>Flavobacteriales</taxon>
        <taxon>Weeksellaceae</taxon>
        <taxon>Chryseobacterium group</taxon>
        <taxon>Chryseobacterium</taxon>
    </lineage>
</organism>
<dbReference type="OrthoDB" id="1257197at2"/>
<name>A0A0J7HWQ4_9FLAO</name>
<reference evidence="1 2" key="1">
    <citation type="journal article" date="2013" name="Int. J. Syst. Evol. Microbiol.">
        <title>Chryseobacterium angstadtii sp. nov., isolated from a newt tank.</title>
        <authorList>
            <person name="Kirk K.E."/>
            <person name="Hoffman J.A."/>
            <person name="Smith K.A."/>
            <person name="Strahan B.L."/>
            <person name="Failor K.C."/>
            <person name="Krebs J.E."/>
            <person name="Gale A.N."/>
            <person name="Do T.D."/>
            <person name="Sontag T.C."/>
            <person name="Batties A.M."/>
            <person name="Mistiszyn K."/>
            <person name="Newman J.D."/>
        </authorList>
    </citation>
    <scope>NUCLEOTIDE SEQUENCE [LARGE SCALE GENOMIC DNA]</scope>
    <source>
        <strain evidence="1 2">KM</strain>
    </source>
</reference>